<keyword evidence="8" id="KW-0520">NAD</keyword>
<comment type="subcellular location">
    <subcellularLocation>
        <location evidence="1">Membrane</location>
        <topology evidence="1">Single-pass type I membrane protein</topology>
    </subcellularLocation>
</comment>
<reference evidence="18" key="4">
    <citation type="submission" date="2025-08" db="UniProtKB">
        <authorList>
            <consortium name="Ensembl"/>
        </authorList>
    </citation>
    <scope>IDENTIFICATION</scope>
</reference>
<dbReference type="OMA" id="FLPFERY"/>
<evidence type="ECO:0000259" key="17">
    <source>
        <dbReference type="PROSITE" id="PS50835"/>
    </source>
</evidence>
<dbReference type="KEGG" id="cmk:103172473"/>
<dbReference type="Ensembl" id="ENSCMIT00000041943.1">
    <property type="protein sequence ID" value="ENSCMIP00000041358.1"/>
    <property type="gene ID" value="ENSCMIG00000017238.1"/>
</dbReference>
<dbReference type="Gene3D" id="2.60.40.10">
    <property type="entry name" value="Immunoglobulins"/>
    <property type="match status" value="3"/>
</dbReference>
<feature type="domain" description="TIR" evidence="16">
    <location>
        <begin position="389"/>
        <end position="541"/>
    </location>
</feature>
<dbReference type="SMART" id="SM00255">
    <property type="entry name" value="TIR"/>
    <property type="match status" value="1"/>
</dbReference>
<reference evidence="19" key="1">
    <citation type="journal article" date="2006" name="Science">
        <title>Ancient noncoding elements conserved in the human genome.</title>
        <authorList>
            <person name="Venkatesh B."/>
            <person name="Kirkness E.F."/>
            <person name="Loh Y.H."/>
            <person name="Halpern A.L."/>
            <person name="Lee A.P."/>
            <person name="Johnson J."/>
            <person name="Dandona N."/>
            <person name="Viswanathan L.D."/>
            <person name="Tay A."/>
            <person name="Venter J.C."/>
            <person name="Strausberg R.L."/>
            <person name="Brenner S."/>
        </authorList>
    </citation>
    <scope>NUCLEOTIDE SEQUENCE [LARGE SCALE GENOMIC DNA]</scope>
</reference>
<keyword evidence="4 15" id="KW-0732">Signal</keyword>
<keyword evidence="13" id="KW-0393">Immunoglobulin domain</keyword>
<dbReference type="InParanoid" id="A0A4W3JTB2"/>
<dbReference type="FunFam" id="3.40.50.10140:FF:000002">
    <property type="entry name" value="Interleukin 1 receptor accessory protein"/>
    <property type="match status" value="1"/>
</dbReference>
<keyword evidence="3 14" id="KW-0812">Transmembrane</keyword>
<dbReference type="InterPro" id="IPR007110">
    <property type="entry name" value="Ig-like_dom"/>
</dbReference>
<dbReference type="SMART" id="SM00409">
    <property type="entry name" value="IG"/>
    <property type="match status" value="2"/>
</dbReference>
<keyword evidence="19" id="KW-1185">Reference proteome</keyword>
<evidence type="ECO:0000256" key="8">
    <source>
        <dbReference type="ARBA" id="ARBA00023027"/>
    </source>
</evidence>
<keyword evidence="12" id="KW-0325">Glycoprotein</keyword>
<evidence type="ECO:0000256" key="15">
    <source>
        <dbReference type="SAM" id="SignalP"/>
    </source>
</evidence>
<dbReference type="GO" id="GO:0016020">
    <property type="term" value="C:membrane"/>
    <property type="evidence" value="ECO:0007669"/>
    <property type="project" value="UniProtKB-SubCell"/>
</dbReference>
<reference evidence="19" key="2">
    <citation type="journal article" date="2007" name="PLoS Biol.">
        <title>Survey sequencing and comparative analysis of the elephant shark (Callorhinchus milii) genome.</title>
        <authorList>
            <person name="Venkatesh B."/>
            <person name="Kirkness E.F."/>
            <person name="Loh Y.H."/>
            <person name="Halpern A.L."/>
            <person name="Lee A.P."/>
            <person name="Johnson J."/>
            <person name="Dandona N."/>
            <person name="Viswanathan L.D."/>
            <person name="Tay A."/>
            <person name="Venter J.C."/>
            <person name="Strausberg R.L."/>
            <person name="Brenner S."/>
        </authorList>
    </citation>
    <scope>NUCLEOTIDE SEQUENCE [LARGE SCALE GENOMIC DNA]</scope>
</reference>
<dbReference type="InterPro" id="IPR013783">
    <property type="entry name" value="Ig-like_fold"/>
</dbReference>
<protein>
    <recommendedName>
        <fullName evidence="20">Interleukin-18 receptor 1</fullName>
    </recommendedName>
</protein>
<feature type="chain" id="PRO_5021225091" description="Interleukin-18 receptor 1" evidence="15">
    <location>
        <begin position="21"/>
        <end position="559"/>
    </location>
</feature>
<dbReference type="InterPro" id="IPR036179">
    <property type="entry name" value="Ig-like_dom_sf"/>
</dbReference>
<dbReference type="GeneTree" id="ENSGT01090000259985"/>
<dbReference type="SUPFAM" id="SSF48726">
    <property type="entry name" value="Immunoglobulin"/>
    <property type="match status" value="2"/>
</dbReference>
<evidence type="ECO:0000256" key="13">
    <source>
        <dbReference type="ARBA" id="ARBA00023319"/>
    </source>
</evidence>
<feature type="transmembrane region" description="Helical" evidence="14">
    <location>
        <begin position="350"/>
        <end position="373"/>
    </location>
</feature>
<dbReference type="GO" id="GO:0016787">
    <property type="term" value="F:hydrolase activity"/>
    <property type="evidence" value="ECO:0007669"/>
    <property type="project" value="UniProtKB-KW"/>
</dbReference>
<evidence type="ECO:0000256" key="3">
    <source>
        <dbReference type="ARBA" id="ARBA00022692"/>
    </source>
</evidence>
<feature type="domain" description="Ig-like" evidence="17">
    <location>
        <begin position="146"/>
        <end position="217"/>
    </location>
</feature>
<gene>
    <name evidence="18" type="primary">LOC103172473</name>
</gene>
<evidence type="ECO:0000313" key="19">
    <source>
        <dbReference type="Proteomes" id="UP000314986"/>
    </source>
</evidence>
<keyword evidence="11" id="KW-0675">Receptor</keyword>
<evidence type="ECO:0000256" key="4">
    <source>
        <dbReference type="ARBA" id="ARBA00022729"/>
    </source>
</evidence>
<keyword evidence="7 14" id="KW-1133">Transmembrane helix</keyword>
<dbReference type="PROSITE" id="PS50835">
    <property type="entry name" value="IG_LIKE"/>
    <property type="match status" value="2"/>
</dbReference>
<evidence type="ECO:0000256" key="7">
    <source>
        <dbReference type="ARBA" id="ARBA00022989"/>
    </source>
</evidence>
<dbReference type="InterPro" id="IPR003599">
    <property type="entry name" value="Ig_sub"/>
</dbReference>
<keyword evidence="5" id="KW-0677">Repeat</keyword>
<keyword evidence="9 14" id="KW-0472">Membrane</keyword>
<evidence type="ECO:0000256" key="5">
    <source>
        <dbReference type="ARBA" id="ARBA00022737"/>
    </source>
</evidence>
<dbReference type="GeneID" id="103172473"/>
<dbReference type="AlphaFoldDB" id="A0A4W3JTB2"/>
<dbReference type="GO" id="GO:0004908">
    <property type="term" value="F:interleukin-1 receptor activity"/>
    <property type="evidence" value="ECO:0007669"/>
    <property type="project" value="InterPro"/>
</dbReference>
<dbReference type="InterPro" id="IPR004074">
    <property type="entry name" value="IL-1_rcpt_I/II-typ"/>
</dbReference>
<feature type="signal peptide" evidence="15">
    <location>
        <begin position="1"/>
        <end position="20"/>
    </location>
</feature>
<evidence type="ECO:0000256" key="2">
    <source>
        <dbReference type="ARBA" id="ARBA00009752"/>
    </source>
</evidence>
<evidence type="ECO:0000259" key="16">
    <source>
        <dbReference type="PROSITE" id="PS50104"/>
    </source>
</evidence>
<dbReference type="PANTHER" id="PTHR11890">
    <property type="entry name" value="INTERLEUKIN-1 RECEPTOR FAMILY MEMBER"/>
    <property type="match status" value="1"/>
</dbReference>
<dbReference type="PROSITE" id="PS50104">
    <property type="entry name" value="TIR"/>
    <property type="match status" value="1"/>
</dbReference>
<dbReference type="Proteomes" id="UP000314986">
    <property type="component" value="Unassembled WGS sequence"/>
</dbReference>
<name>A0A4W3JTB2_CALMI</name>
<evidence type="ECO:0000256" key="14">
    <source>
        <dbReference type="SAM" id="Phobius"/>
    </source>
</evidence>
<dbReference type="PRINTS" id="PR01537">
    <property type="entry name" value="INTRLKN1R1F"/>
</dbReference>
<dbReference type="InterPro" id="IPR000157">
    <property type="entry name" value="TIR_dom"/>
</dbReference>
<evidence type="ECO:0000313" key="18">
    <source>
        <dbReference type="Ensembl" id="ENSCMIP00000041358.1"/>
    </source>
</evidence>
<dbReference type="Pfam" id="PF01582">
    <property type="entry name" value="TIR"/>
    <property type="match status" value="1"/>
</dbReference>
<keyword evidence="10" id="KW-1015">Disulfide bond</keyword>
<reference evidence="18" key="5">
    <citation type="submission" date="2025-09" db="UniProtKB">
        <authorList>
            <consortium name="Ensembl"/>
        </authorList>
    </citation>
    <scope>IDENTIFICATION</scope>
</reference>
<accession>A0A4W3JTB2</accession>
<evidence type="ECO:0008006" key="20">
    <source>
        <dbReference type="Google" id="ProtNLM"/>
    </source>
</evidence>
<evidence type="ECO:0000256" key="9">
    <source>
        <dbReference type="ARBA" id="ARBA00023136"/>
    </source>
</evidence>
<dbReference type="OrthoDB" id="9940746at2759"/>
<dbReference type="Gene3D" id="3.40.50.10140">
    <property type="entry name" value="Toll/interleukin-1 receptor homology (TIR) domain"/>
    <property type="match status" value="1"/>
</dbReference>
<feature type="domain" description="Ig-like" evidence="17">
    <location>
        <begin position="36"/>
        <end position="126"/>
    </location>
</feature>
<evidence type="ECO:0000256" key="1">
    <source>
        <dbReference type="ARBA" id="ARBA00004479"/>
    </source>
</evidence>
<evidence type="ECO:0000256" key="10">
    <source>
        <dbReference type="ARBA" id="ARBA00023157"/>
    </source>
</evidence>
<dbReference type="PANTHER" id="PTHR11890:SF6">
    <property type="entry name" value="INTERLEUKIN-18 RECEPTOR 1"/>
    <property type="match status" value="1"/>
</dbReference>
<evidence type="ECO:0000256" key="11">
    <source>
        <dbReference type="ARBA" id="ARBA00023170"/>
    </source>
</evidence>
<proteinExistence type="inferred from homology"/>
<dbReference type="SUPFAM" id="SSF52200">
    <property type="entry name" value="Toll/Interleukin receptor TIR domain"/>
    <property type="match status" value="1"/>
</dbReference>
<organism evidence="18 19">
    <name type="scientific">Callorhinchus milii</name>
    <name type="common">Ghost shark</name>
    <dbReference type="NCBI Taxonomy" id="7868"/>
    <lineage>
        <taxon>Eukaryota</taxon>
        <taxon>Metazoa</taxon>
        <taxon>Chordata</taxon>
        <taxon>Craniata</taxon>
        <taxon>Vertebrata</taxon>
        <taxon>Chondrichthyes</taxon>
        <taxon>Holocephali</taxon>
        <taxon>Chimaeriformes</taxon>
        <taxon>Callorhinchidae</taxon>
        <taxon>Callorhinchus</taxon>
    </lineage>
</organism>
<sequence>MDLKYLALIISICFAGSSKGTRIGQCLFFSCPNVLEGEHVQLKCRLCNGSTPLDMNDLQAHGYNITWFKYTPQGDRVKLKLGKEFRITSDGTSIGFWPAMINDTGKYSCSLFNMTHHIIHEDVSLVVSKNEELCLNNVHHVSGYSGSSITLECPKIEYYNYHKEDIVWLKDFKEKVYTGTQYTIPSLEEKSAGCYTCVLSIENDGIQYNITETRRLTVDENFELLLPKLIYPQSHTKIDVELGKYKIIECQAVVDYKTSPKDDNCMLYWIFDNNFGNCNGTNTICEDPERVVTEDNRKIIIRPLVFKRIEGEHLNKSFHCALVCTSGQDIGDVILVEKEKYNIGKVLCPIILTMAIFIVVAVMCIKLKIYFVLCLRDLTGRDETLGDSKEYDAYVLLLKSGKTLDSAEEEQRFALELLPAVLEQRFGYRLCIFERDVPPGGACVENVLSNINKCRRLIIILCDESVTEKDSTIYELMTGLHQALVESVIKIILIEYNPIRNITVLPESLQLVLRSNRAVKWKKSMSLSHNSYFWKKIRYLMPTKRGKSFQFSQHGRSIY</sequence>
<evidence type="ECO:0000256" key="6">
    <source>
        <dbReference type="ARBA" id="ARBA00022801"/>
    </source>
</evidence>
<dbReference type="InterPro" id="IPR015621">
    <property type="entry name" value="IL-1_rcpt_fam"/>
</dbReference>
<dbReference type="STRING" id="7868.ENSCMIP00000041358"/>
<evidence type="ECO:0000256" key="12">
    <source>
        <dbReference type="ARBA" id="ARBA00023180"/>
    </source>
</evidence>
<comment type="similarity">
    <text evidence="2">Belongs to the interleukin-1 receptor family.</text>
</comment>
<dbReference type="PRINTS" id="PR01536">
    <property type="entry name" value="INTRLKN1R12F"/>
</dbReference>
<keyword evidence="6" id="KW-0378">Hydrolase</keyword>
<dbReference type="InterPro" id="IPR035897">
    <property type="entry name" value="Toll_tir_struct_dom_sf"/>
</dbReference>
<reference evidence="19" key="3">
    <citation type="journal article" date="2014" name="Nature">
        <title>Elephant shark genome provides unique insights into gnathostome evolution.</title>
        <authorList>
            <consortium name="International Elephant Shark Genome Sequencing Consortium"/>
            <person name="Venkatesh B."/>
            <person name="Lee A.P."/>
            <person name="Ravi V."/>
            <person name="Maurya A.K."/>
            <person name="Lian M.M."/>
            <person name="Swann J.B."/>
            <person name="Ohta Y."/>
            <person name="Flajnik M.F."/>
            <person name="Sutoh Y."/>
            <person name="Kasahara M."/>
            <person name="Hoon S."/>
            <person name="Gangu V."/>
            <person name="Roy S.W."/>
            <person name="Irimia M."/>
            <person name="Korzh V."/>
            <person name="Kondrychyn I."/>
            <person name="Lim Z.W."/>
            <person name="Tay B.H."/>
            <person name="Tohari S."/>
            <person name="Kong K.W."/>
            <person name="Ho S."/>
            <person name="Lorente-Galdos B."/>
            <person name="Quilez J."/>
            <person name="Marques-Bonet T."/>
            <person name="Raney B.J."/>
            <person name="Ingham P.W."/>
            <person name="Tay A."/>
            <person name="Hillier L.W."/>
            <person name="Minx P."/>
            <person name="Boehm T."/>
            <person name="Wilson R.K."/>
            <person name="Brenner S."/>
            <person name="Warren W.C."/>
        </authorList>
    </citation>
    <scope>NUCLEOTIDE SEQUENCE [LARGE SCALE GENOMIC DNA]</scope>
</reference>